<protein>
    <submittedName>
        <fullName evidence="1">Uncharacterized protein</fullName>
    </submittedName>
</protein>
<comment type="caution">
    <text evidence="1">The sequence shown here is derived from an EMBL/GenBank/DDBJ whole genome shotgun (WGS) entry which is preliminary data.</text>
</comment>
<reference evidence="1 2" key="1">
    <citation type="journal article" date="2021" name="Front. Microbiol.">
        <title>Aerobic Denitrification and Heterotrophic Sulfur Oxidation in the Genus Halomonas Revealed by Six Novel Species Characterizations and Genome-Based Analysis.</title>
        <authorList>
            <person name="Wang L."/>
            <person name="Shao Z."/>
        </authorList>
    </citation>
    <scope>NUCLEOTIDE SEQUENCE [LARGE SCALE GENOMIC DNA]</scope>
    <source>
        <strain evidence="1 2">MCCC 1A11081</strain>
    </source>
</reference>
<dbReference type="Proteomes" id="UP001320168">
    <property type="component" value="Unassembled WGS sequence"/>
</dbReference>
<organism evidence="1 2">
    <name type="scientific">Billgrantia ethanolica</name>
    <dbReference type="NCBI Taxonomy" id="2733486"/>
    <lineage>
        <taxon>Bacteria</taxon>
        <taxon>Pseudomonadati</taxon>
        <taxon>Pseudomonadota</taxon>
        <taxon>Gammaproteobacteria</taxon>
        <taxon>Oceanospirillales</taxon>
        <taxon>Halomonadaceae</taxon>
        <taxon>Billgrantia</taxon>
    </lineage>
</organism>
<evidence type="ECO:0000313" key="1">
    <source>
        <dbReference type="EMBL" id="MCE8005146.1"/>
    </source>
</evidence>
<gene>
    <name evidence="1" type="ORF">HOP53_20145</name>
</gene>
<sequence length="157" mass="17729">MKKMIFLLSAGAGLLVLGVVASLLFYGQGMKVTIDREGSARQCPPSRPIFVQVSNYSFKTVKRAYFRLELFKGNHSINLLSSSYRIFDKVVSPFSREHLCYSDEYIDRWFVVGNIYSEGNEDYRVFLGPTIQEVNAAVKFGGLHSVFLGGVEYDLAY</sequence>
<accession>A0ABS9A8J7</accession>
<evidence type="ECO:0000313" key="2">
    <source>
        <dbReference type="Proteomes" id="UP001320168"/>
    </source>
</evidence>
<dbReference type="EMBL" id="JABFTX010000005">
    <property type="protein sequence ID" value="MCE8005146.1"/>
    <property type="molecule type" value="Genomic_DNA"/>
</dbReference>
<keyword evidence="2" id="KW-1185">Reference proteome</keyword>
<proteinExistence type="predicted"/>
<name>A0ABS9A8J7_9GAMM</name>
<dbReference type="RefSeq" id="WP_234271659.1">
    <property type="nucleotide sequence ID" value="NZ_JABFTX010000005.1"/>
</dbReference>